<sequence length="323" mass="34723">MKFGRSRRLALTAMAAAAALALAGCGGLSGSGPSASGGSLAQAGDLSGQSYVVGGKNFDEQLVLCQITVAALESAGGNVTDRCNTGGTDVTRQALLAGDINIYWEYTGTAWASFFKETRRITDDNELYDLVAQRDLEQNQIQWLDKANFNNTYAFAMTEAKSQELGITTLSQMAEYIKSGRAPAGSVCVETEYNSRDDGLRGLEQTYGFTAQNPQVLATGVIYQATADNKCLFGEVFTTDGRIPGLGLKVLDDDKRYHVTYNAAPTIKADVYNANPAVRQVLAPIAQALDYNTILDLNGKVSSFGQNERDVAREWLTQQGFIG</sequence>
<dbReference type="GeneID" id="98050679"/>
<comment type="caution">
    <text evidence="3">The sequence shown here is derived from an EMBL/GenBank/DDBJ whole genome shotgun (WGS) entry which is preliminary data.</text>
</comment>
<dbReference type="PROSITE" id="PS51257">
    <property type="entry name" value="PROKAR_LIPOPROTEIN"/>
    <property type="match status" value="1"/>
</dbReference>
<proteinExistence type="predicted"/>
<evidence type="ECO:0000313" key="4">
    <source>
        <dbReference type="Proteomes" id="UP000549695"/>
    </source>
</evidence>
<feature type="signal peptide" evidence="1">
    <location>
        <begin position="1"/>
        <end position="23"/>
    </location>
</feature>
<gene>
    <name evidence="3" type="ORF">HDA37_000861</name>
</gene>
<dbReference type="InterPro" id="IPR006311">
    <property type="entry name" value="TAT_signal"/>
</dbReference>
<evidence type="ECO:0000259" key="2">
    <source>
        <dbReference type="Pfam" id="PF04069"/>
    </source>
</evidence>
<dbReference type="AlphaFoldDB" id="A0A852W3R0"/>
<reference evidence="3 4" key="1">
    <citation type="submission" date="2020-07" db="EMBL/GenBank/DDBJ databases">
        <title>Sequencing the genomes of 1000 actinobacteria strains.</title>
        <authorList>
            <person name="Klenk H.-P."/>
        </authorList>
    </citation>
    <scope>NUCLEOTIDE SEQUENCE [LARGE SCALE GENOMIC DNA]</scope>
    <source>
        <strain evidence="3 4">DSM 44749</strain>
    </source>
</reference>
<dbReference type="Pfam" id="PF04069">
    <property type="entry name" value="OpuAC"/>
    <property type="match status" value="1"/>
</dbReference>
<dbReference type="InterPro" id="IPR007210">
    <property type="entry name" value="ABC_Gly_betaine_transp_sub-bd"/>
</dbReference>
<accession>A0A852W3R0</accession>
<dbReference type="Gene3D" id="3.40.190.10">
    <property type="entry name" value="Periplasmic binding protein-like II"/>
    <property type="match status" value="1"/>
</dbReference>
<organism evidence="3 4">
    <name type="scientific">Pseudonocardia alni</name>
    <name type="common">Amycolata alni</name>
    <dbReference type="NCBI Taxonomy" id="33907"/>
    <lineage>
        <taxon>Bacteria</taxon>
        <taxon>Bacillati</taxon>
        <taxon>Actinomycetota</taxon>
        <taxon>Actinomycetes</taxon>
        <taxon>Pseudonocardiales</taxon>
        <taxon>Pseudonocardiaceae</taxon>
        <taxon>Pseudonocardia</taxon>
    </lineage>
</organism>
<dbReference type="PROSITE" id="PS51318">
    <property type="entry name" value="TAT"/>
    <property type="match status" value="1"/>
</dbReference>
<keyword evidence="1" id="KW-0732">Signal</keyword>
<dbReference type="RefSeq" id="WP_312888319.1">
    <property type="nucleotide sequence ID" value="NZ_BAAAJZ010000005.1"/>
</dbReference>
<keyword evidence="4" id="KW-1185">Reference proteome</keyword>
<protein>
    <submittedName>
        <fullName evidence="3">Osmoprotectant transport system substrate-binding protein</fullName>
    </submittedName>
</protein>
<dbReference type="SUPFAM" id="SSF53850">
    <property type="entry name" value="Periplasmic binding protein-like II"/>
    <property type="match status" value="1"/>
</dbReference>
<dbReference type="Gene3D" id="3.40.190.120">
    <property type="entry name" value="Osmoprotection protein (prox), domain 2"/>
    <property type="match status" value="1"/>
</dbReference>
<dbReference type="Proteomes" id="UP000549695">
    <property type="component" value="Unassembled WGS sequence"/>
</dbReference>
<evidence type="ECO:0000256" key="1">
    <source>
        <dbReference type="SAM" id="SignalP"/>
    </source>
</evidence>
<dbReference type="EMBL" id="JACCCZ010000001">
    <property type="protein sequence ID" value="NYG00576.1"/>
    <property type="molecule type" value="Genomic_DNA"/>
</dbReference>
<evidence type="ECO:0000313" key="3">
    <source>
        <dbReference type="EMBL" id="NYG00576.1"/>
    </source>
</evidence>
<feature type="domain" description="ABC-type glycine betaine transport system substrate-binding" evidence="2">
    <location>
        <begin position="51"/>
        <end position="318"/>
    </location>
</feature>
<feature type="chain" id="PRO_5039556680" evidence="1">
    <location>
        <begin position="24"/>
        <end position="323"/>
    </location>
</feature>
<dbReference type="GO" id="GO:0022857">
    <property type="term" value="F:transmembrane transporter activity"/>
    <property type="evidence" value="ECO:0007669"/>
    <property type="project" value="InterPro"/>
</dbReference>
<dbReference type="GO" id="GO:0043190">
    <property type="term" value="C:ATP-binding cassette (ABC) transporter complex"/>
    <property type="evidence" value="ECO:0007669"/>
    <property type="project" value="InterPro"/>
</dbReference>
<name>A0A852W3R0_PSEA5</name>